<dbReference type="GO" id="GO:0003676">
    <property type="term" value="F:nucleic acid binding"/>
    <property type="evidence" value="ECO:0007669"/>
    <property type="project" value="InterPro"/>
</dbReference>
<keyword evidence="3" id="KW-0964">Secreted</keyword>
<dbReference type="EnsemblMetazoa" id="CapteT208072">
    <property type="protein sequence ID" value="CapteP208072"/>
    <property type="gene ID" value="CapteG208072"/>
</dbReference>
<protein>
    <submittedName>
        <fullName evidence="8 9">Uncharacterized protein</fullName>
    </submittedName>
</protein>
<evidence type="ECO:0000256" key="2">
    <source>
        <dbReference type="ARBA" id="ARBA00004613"/>
    </source>
</evidence>
<dbReference type="InterPro" id="IPR050633">
    <property type="entry name" value="Neuropilin_MCO_CoagFactor"/>
</dbReference>
<evidence type="ECO:0000313" key="9">
    <source>
        <dbReference type="EnsemblMetazoa" id="CapteP208072"/>
    </source>
</evidence>
<feature type="region of interest" description="Disordered" evidence="7">
    <location>
        <begin position="101"/>
        <end position="129"/>
    </location>
</feature>
<evidence type="ECO:0000256" key="7">
    <source>
        <dbReference type="SAM" id="MobiDB-lite"/>
    </source>
</evidence>
<evidence type="ECO:0000256" key="5">
    <source>
        <dbReference type="ARBA" id="ARBA00023136"/>
    </source>
</evidence>
<dbReference type="Proteomes" id="UP000014760">
    <property type="component" value="Unassembled WGS sequence"/>
</dbReference>
<dbReference type="InterPro" id="IPR008979">
    <property type="entry name" value="Galactose-bd-like_sf"/>
</dbReference>
<dbReference type="InterPro" id="IPR036397">
    <property type="entry name" value="RNaseH_sf"/>
</dbReference>
<dbReference type="GO" id="GO:0012505">
    <property type="term" value="C:endomembrane system"/>
    <property type="evidence" value="ECO:0007669"/>
    <property type="project" value="UniProtKB-SubCell"/>
</dbReference>
<dbReference type="GO" id="GO:0005886">
    <property type="term" value="C:plasma membrane"/>
    <property type="evidence" value="ECO:0007669"/>
    <property type="project" value="TreeGrafter"/>
</dbReference>
<dbReference type="Gene3D" id="3.30.420.10">
    <property type="entry name" value="Ribonuclease H-like superfamily/Ribonuclease H"/>
    <property type="match status" value="1"/>
</dbReference>
<evidence type="ECO:0000313" key="10">
    <source>
        <dbReference type="Proteomes" id="UP000014760"/>
    </source>
</evidence>
<dbReference type="GO" id="GO:0007155">
    <property type="term" value="P:cell adhesion"/>
    <property type="evidence" value="ECO:0007669"/>
    <property type="project" value="UniProtKB-KW"/>
</dbReference>
<organism evidence="8">
    <name type="scientific">Capitella teleta</name>
    <name type="common">Polychaete worm</name>
    <dbReference type="NCBI Taxonomy" id="283909"/>
    <lineage>
        <taxon>Eukaryota</taxon>
        <taxon>Metazoa</taxon>
        <taxon>Spiralia</taxon>
        <taxon>Lophotrochozoa</taxon>
        <taxon>Annelida</taxon>
        <taxon>Polychaeta</taxon>
        <taxon>Sedentaria</taxon>
        <taxon>Scolecida</taxon>
        <taxon>Capitellidae</taxon>
        <taxon>Capitella</taxon>
    </lineage>
</organism>
<name>R7UPN3_CAPTE</name>
<evidence type="ECO:0000256" key="1">
    <source>
        <dbReference type="ARBA" id="ARBA00004308"/>
    </source>
</evidence>
<dbReference type="GO" id="GO:0038023">
    <property type="term" value="F:signaling receptor activity"/>
    <property type="evidence" value="ECO:0007669"/>
    <property type="project" value="TreeGrafter"/>
</dbReference>
<dbReference type="EMBL" id="KB299052">
    <property type="protein sequence ID" value="ELU08484.1"/>
    <property type="molecule type" value="Genomic_DNA"/>
</dbReference>
<reference evidence="10" key="1">
    <citation type="submission" date="2012-12" db="EMBL/GenBank/DDBJ databases">
        <authorList>
            <person name="Hellsten U."/>
            <person name="Grimwood J."/>
            <person name="Chapman J.A."/>
            <person name="Shapiro H."/>
            <person name="Aerts A."/>
            <person name="Otillar R.P."/>
            <person name="Terry A.Y."/>
            <person name="Boore J.L."/>
            <person name="Simakov O."/>
            <person name="Marletaz F."/>
            <person name="Cho S.-J."/>
            <person name="Edsinger-Gonzales E."/>
            <person name="Havlak P."/>
            <person name="Kuo D.-H."/>
            <person name="Larsson T."/>
            <person name="Lv J."/>
            <person name="Arendt D."/>
            <person name="Savage R."/>
            <person name="Osoegawa K."/>
            <person name="de Jong P."/>
            <person name="Lindberg D.R."/>
            <person name="Seaver E.C."/>
            <person name="Weisblat D.A."/>
            <person name="Putnam N.H."/>
            <person name="Grigoriev I.V."/>
            <person name="Rokhsar D.S."/>
        </authorList>
    </citation>
    <scope>NUCLEOTIDE SEQUENCE</scope>
    <source>
        <strain evidence="10">I ESC-2004</strain>
    </source>
</reference>
<reference evidence="8 10" key="2">
    <citation type="journal article" date="2013" name="Nature">
        <title>Insights into bilaterian evolution from three spiralian genomes.</title>
        <authorList>
            <person name="Simakov O."/>
            <person name="Marletaz F."/>
            <person name="Cho S.J."/>
            <person name="Edsinger-Gonzales E."/>
            <person name="Havlak P."/>
            <person name="Hellsten U."/>
            <person name="Kuo D.H."/>
            <person name="Larsson T."/>
            <person name="Lv J."/>
            <person name="Arendt D."/>
            <person name="Savage R."/>
            <person name="Osoegawa K."/>
            <person name="de Jong P."/>
            <person name="Grimwood J."/>
            <person name="Chapman J.A."/>
            <person name="Shapiro H."/>
            <person name="Aerts A."/>
            <person name="Otillar R.P."/>
            <person name="Terry A.Y."/>
            <person name="Boore J.L."/>
            <person name="Grigoriev I.V."/>
            <person name="Lindberg D.R."/>
            <person name="Seaver E.C."/>
            <person name="Weisblat D.A."/>
            <person name="Putnam N.H."/>
            <person name="Rokhsar D.S."/>
        </authorList>
    </citation>
    <scope>NUCLEOTIDE SEQUENCE</scope>
    <source>
        <strain evidence="8 10">I ESC-2004</strain>
    </source>
</reference>
<feature type="compositionally biased region" description="Basic and acidic residues" evidence="7">
    <location>
        <begin position="101"/>
        <end position="118"/>
    </location>
</feature>
<dbReference type="EMBL" id="AMQN01006747">
    <property type="status" value="NOT_ANNOTATED_CDS"/>
    <property type="molecule type" value="Genomic_DNA"/>
</dbReference>
<reference evidence="9" key="3">
    <citation type="submission" date="2015-06" db="UniProtKB">
        <authorList>
            <consortium name="EnsemblMetazoa"/>
        </authorList>
    </citation>
    <scope>IDENTIFICATION</scope>
</reference>
<evidence type="ECO:0000256" key="3">
    <source>
        <dbReference type="ARBA" id="ARBA00022525"/>
    </source>
</evidence>
<evidence type="ECO:0000256" key="6">
    <source>
        <dbReference type="ARBA" id="ARBA00023157"/>
    </source>
</evidence>
<dbReference type="GO" id="GO:0005576">
    <property type="term" value="C:extracellular region"/>
    <property type="evidence" value="ECO:0007669"/>
    <property type="project" value="UniProtKB-SubCell"/>
</dbReference>
<keyword evidence="10" id="KW-1185">Reference proteome</keyword>
<dbReference type="PANTHER" id="PTHR46806:SF5">
    <property type="entry name" value="F5_8 TYPE C DOMAIN-CONTAINING PROTEIN"/>
    <property type="match status" value="1"/>
</dbReference>
<evidence type="ECO:0000256" key="4">
    <source>
        <dbReference type="ARBA" id="ARBA00022889"/>
    </source>
</evidence>
<dbReference type="Gene3D" id="2.60.120.260">
    <property type="entry name" value="Galactose-binding domain-like"/>
    <property type="match status" value="1"/>
</dbReference>
<gene>
    <name evidence="8" type="ORF">CAPTEDRAFT_208072</name>
</gene>
<keyword evidence="4" id="KW-0130">Cell adhesion</keyword>
<keyword evidence="5" id="KW-0472">Membrane</keyword>
<dbReference type="AlphaFoldDB" id="R7UPN3"/>
<dbReference type="PANTHER" id="PTHR46806">
    <property type="entry name" value="F5/8 TYPE C DOMAIN-CONTAINING PROTEIN"/>
    <property type="match status" value="1"/>
</dbReference>
<sequence>MYAVRLTPLIGMYLLFGHPEMIETNASCQCAGYEPLIVDVEDHQLSASSALDARFFAANVSKMTGIVTWGDQLKHYVKSFRIQHRSDGSDTWLNCTDTNGDTKRDNEHHSSSMAEDQRNPGFPDTGECHTDPGWYVTQEDFLKAFAHQQTSECSPQLARTYLRIQDAQWKHVVFSDEAHFEFALCPAGVQSDGGGSTIWAAFHNHAKSPIVFLESTLSQMTTPYATKMKYLDCEDVNRLPCSNCSPYINPFVPLWAKLSTQLINRKVQRTKVNELRQYLTEEWDAIPVKTVHSIIDGMPRRNPALTLYNIRGGQKQWVSTQFCKYYPHKIKSWSFFVEPKCGEMVLTFVGNENTIDPAFNELQGGITARYVRLLPISYKDGLGLRWELLACSNCVQPSVNHHTGSLSASYDGSNCIKIKDNNQIRMQWKGLVTNSNLTNLDISGKSLICSHYTTVVGIAVHSMHCYTIYCYTGYVLCKIKGVNGTCRAVCGLREEQVGQPFHLLLMVTGEGAELCDVTMDLQRLPTGRSGIDDWGVFMQEIAAK</sequence>
<evidence type="ECO:0000313" key="8">
    <source>
        <dbReference type="EMBL" id="ELU08484.1"/>
    </source>
</evidence>
<proteinExistence type="predicted"/>
<keyword evidence="6" id="KW-1015">Disulfide bond</keyword>
<dbReference type="OrthoDB" id="106945at2759"/>
<dbReference type="SUPFAM" id="SSF49785">
    <property type="entry name" value="Galactose-binding domain-like"/>
    <property type="match status" value="1"/>
</dbReference>
<comment type="subcellular location">
    <subcellularLocation>
        <location evidence="1">Endomembrane system</location>
    </subcellularLocation>
    <subcellularLocation>
        <location evidence="2">Secreted</location>
    </subcellularLocation>
</comment>
<dbReference type="HOGENOM" id="CLU_500838_0_0_1"/>
<accession>R7UPN3</accession>